<sequence>MAVIITLAAGAINVNQMNRGSGISIGENSLPGWSQNGKDNYGNGQNIGANVQVGFVATVVDPDAIDNPIGEIQPSASLQNQTI</sequence>
<accession>A0A163ISV7</accession>
<proteinExistence type="predicted"/>
<gene>
    <name evidence="1" type="ORF">AWU65_09455</name>
</gene>
<evidence type="ECO:0000313" key="1">
    <source>
        <dbReference type="EMBL" id="KZS46134.1"/>
    </source>
</evidence>
<organism evidence="1 2">
    <name type="scientific">Paenibacillus glucanolyticus</name>
    <dbReference type="NCBI Taxonomy" id="59843"/>
    <lineage>
        <taxon>Bacteria</taxon>
        <taxon>Bacillati</taxon>
        <taxon>Bacillota</taxon>
        <taxon>Bacilli</taxon>
        <taxon>Bacillales</taxon>
        <taxon>Paenibacillaceae</taxon>
        <taxon>Paenibacillus</taxon>
    </lineage>
</organism>
<evidence type="ECO:0008006" key="3">
    <source>
        <dbReference type="Google" id="ProtNLM"/>
    </source>
</evidence>
<protein>
    <recommendedName>
        <fullName evidence="3">Spore germination protein</fullName>
    </recommendedName>
</protein>
<dbReference type="AlphaFoldDB" id="A0A163ISV7"/>
<reference evidence="1" key="1">
    <citation type="journal article" date="2016" name="Genome Announc.">
        <title>Draft genomes of two strains of Paenibacillus glucanolyticus with capability to degrade lignocellulose.</title>
        <authorList>
            <person name="Mathews S.L."/>
            <person name="Pawlak J."/>
            <person name="Grunden A.M."/>
        </authorList>
    </citation>
    <scope>NUCLEOTIDE SEQUENCE [LARGE SCALE GENOMIC DNA]</scope>
    <source>
        <strain evidence="1">SLM1</strain>
    </source>
</reference>
<dbReference type="EMBL" id="LWMH01000001">
    <property type="protein sequence ID" value="KZS46134.1"/>
    <property type="molecule type" value="Genomic_DNA"/>
</dbReference>
<keyword evidence="2" id="KW-1185">Reference proteome</keyword>
<dbReference type="Proteomes" id="UP000076796">
    <property type="component" value="Unassembled WGS sequence"/>
</dbReference>
<comment type="caution">
    <text evidence="1">The sequence shown here is derived from an EMBL/GenBank/DDBJ whole genome shotgun (WGS) entry which is preliminary data.</text>
</comment>
<name>A0A163ISV7_9BACL</name>
<evidence type="ECO:0000313" key="2">
    <source>
        <dbReference type="Proteomes" id="UP000076796"/>
    </source>
</evidence>
<dbReference type="KEGG" id="pglu:A3958_08950"/>